<protein>
    <submittedName>
        <fullName evidence="1">Uncharacterized protein</fullName>
    </submittedName>
</protein>
<evidence type="ECO:0000313" key="1">
    <source>
        <dbReference type="EMBL" id="RJF74947.1"/>
    </source>
</evidence>
<organism evidence="1 2">
    <name type="scientific">Deinococcus cavernae</name>
    <dbReference type="NCBI Taxonomy" id="2320857"/>
    <lineage>
        <taxon>Bacteria</taxon>
        <taxon>Thermotogati</taxon>
        <taxon>Deinococcota</taxon>
        <taxon>Deinococci</taxon>
        <taxon>Deinococcales</taxon>
        <taxon>Deinococcaceae</taxon>
        <taxon>Deinococcus</taxon>
    </lineage>
</organism>
<sequence>MENDTQYKDNLITAVSSSGDGRHSITTNDGWSFFAPKGPITPTPGMVARFYGRGLGCPVRGLVIDGHTFFYQTAADFQAEQERNVAADRQARLDAFSAGRAEQLSTIAQLPEPFQQRLNGFMARRPETAWEDQGYELATCQAAVVILNTCATAEAVRQFGGLKYGEQIQRAPELERMGLSGNMFAVAVRLASFFRESPELIAREHAAICPLVGCERAGCPTLDSQL</sequence>
<dbReference type="OrthoDB" id="9967539at2"/>
<keyword evidence="2" id="KW-1185">Reference proteome</keyword>
<evidence type="ECO:0000313" key="2">
    <source>
        <dbReference type="Proteomes" id="UP000286287"/>
    </source>
</evidence>
<comment type="caution">
    <text evidence="1">The sequence shown here is derived from an EMBL/GenBank/DDBJ whole genome shotgun (WGS) entry which is preliminary data.</text>
</comment>
<reference evidence="1 2" key="1">
    <citation type="submission" date="2018-09" db="EMBL/GenBank/DDBJ databases">
        <authorList>
            <person name="Zhu H."/>
        </authorList>
    </citation>
    <scope>NUCLEOTIDE SEQUENCE [LARGE SCALE GENOMIC DNA]</scope>
    <source>
        <strain evidence="1 2">K2S05-167</strain>
    </source>
</reference>
<dbReference type="RefSeq" id="WP_119760943.1">
    <property type="nucleotide sequence ID" value="NZ_QYUJ01000008.1"/>
</dbReference>
<dbReference type="EMBL" id="QYUJ01000008">
    <property type="protein sequence ID" value="RJF74947.1"/>
    <property type="molecule type" value="Genomic_DNA"/>
</dbReference>
<name>A0A418VFT7_9DEIO</name>
<accession>A0A418VFT7</accession>
<dbReference type="Proteomes" id="UP000286287">
    <property type="component" value="Unassembled WGS sequence"/>
</dbReference>
<dbReference type="AlphaFoldDB" id="A0A418VFT7"/>
<proteinExistence type="predicted"/>
<gene>
    <name evidence="1" type="ORF">D3875_02830</name>
</gene>